<reference evidence="1 2" key="1">
    <citation type="submission" date="2016-08" db="EMBL/GenBank/DDBJ databases">
        <title>Campylobacter species from sea mammals.</title>
        <authorList>
            <person name="Gilbert M.J."/>
            <person name="Byrne B.A."/>
            <person name="Zomer A.L."/>
            <person name="Wagenaar J.A."/>
        </authorList>
    </citation>
    <scope>NUCLEOTIDE SEQUENCE [LARGE SCALE GENOMIC DNA]</scope>
    <source>
        <strain evidence="1 2">1105248</strain>
    </source>
</reference>
<dbReference type="Proteomes" id="UP000189728">
    <property type="component" value="Unassembled WGS sequence"/>
</dbReference>
<comment type="caution">
    <text evidence="1">The sequence shown here is derived from an EMBL/GenBank/DDBJ whole genome shotgun (WGS) entry which is preliminary data.</text>
</comment>
<name>A0AAX0L9K2_9BACT</name>
<dbReference type="EMBL" id="MCRK01000036">
    <property type="protein sequence ID" value="OPA77240.1"/>
    <property type="molecule type" value="Genomic_DNA"/>
</dbReference>
<gene>
    <name evidence="1" type="ORF">BFG04_03855</name>
</gene>
<organism evidence="1 2">
    <name type="scientific">Campylobacter pinnipediorum subsp. pinnipediorum</name>
    <dbReference type="NCBI Taxonomy" id="1660067"/>
    <lineage>
        <taxon>Bacteria</taxon>
        <taxon>Pseudomonadati</taxon>
        <taxon>Campylobacterota</taxon>
        <taxon>Epsilonproteobacteria</taxon>
        <taxon>Campylobacterales</taxon>
        <taxon>Campylobacteraceae</taxon>
        <taxon>Campylobacter</taxon>
    </lineage>
</organism>
<evidence type="ECO:0000313" key="1">
    <source>
        <dbReference type="EMBL" id="OPA77240.1"/>
    </source>
</evidence>
<dbReference type="AlphaFoldDB" id="A0AAX0L9K2"/>
<dbReference type="Pfam" id="PF04985">
    <property type="entry name" value="Phage_tube"/>
    <property type="match status" value="1"/>
</dbReference>
<protein>
    <submittedName>
        <fullName evidence="1">Phage tail protein</fullName>
    </submittedName>
</protein>
<evidence type="ECO:0000313" key="2">
    <source>
        <dbReference type="Proteomes" id="UP000189728"/>
    </source>
</evidence>
<proteinExistence type="predicted"/>
<accession>A0AAX0L9K2</accession>
<dbReference type="RefSeq" id="WP_078387713.1">
    <property type="nucleotide sequence ID" value="NZ_CP012547.1"/>
</dbReference>
<sequence>MLKAQAITGGNLFIDGVGCFGELVDFEPPKFEHETLEANSEVGKYELVLPTLKPLSAKFTVNNVSDVYFSLLNTKQHQKVYVKTNNTGSEGAEVAIVATFTGSIKILETPKFEMNKEANMVIEMNCYTVKYEVDKKAVLVYDIENKVYSVNGDDLYATIRKNIS</sequence>
<dbReference type="InterPro" id="IPR006498">
    <property type="entry name" value="Tail_tube"/>
</dbReference>